<accession>A0ACA9QJI9</accession>
<keyword evidence="2" id="KW-1185">Reference proteome</keyword>
<protein>
    <submittedName>
        <fullName evidence="1">18233_t:CDS:1</fullName>
    </submittedName>
</protein>
<sequence length="142" mass="16702">MREEQLNSEIFNSDIKHHRAVIYSELDFMLKEFVLIYQNKMILSDALLVEKAKKEVIAKTIHNCWRYTKIFSADINTNLQNLSDDMDLELDKLDDFANTLEALYPYLTYPIQVKEFLSIPNEDIVYEVPDDDQVTTDLVNTF</sequence>
<comment type="caution">
    <text evidence="1">The sequence shown here is derived from an EMBL/GenBank/DDBJ whole genome shotgun (WGS) entry which is preliminary data.</text>
</comment>
<reference evidence="1" key="1">
    <citation type="submission" date="2021-06" db="EMBL/GenBank/DDBJ databases">
        <authorList>
            <person name="Kallberg Y."/>
            <person name="Tangrot J."/>
            <person name="Rosling A."/>
        </authorList>
    </citation>
    <scope>NUCLEOTIDE SEQUENCE</scope>
    <source>
        <strain evidence="1">MA461A</strain>
    </source>
</reference>
<dbReference type="EMBL" id="CAJVQC010032357">
    <property type="protein sequence ID" value="CAG8750940.1"/>
    <property type="molecule type" value="Genomic_DNA"/>
</dbReference>
<proteinExistence type="predicted"/>
<feature type="non-terminal residue" evidence="1">
    <location>
        <position position="142"/>
    </location>
</feature>
<evidence type="ECO:0000313" key="1">
    <source>
        <dbReference type="EMBL" id="CAG8750940.1"/>
    </source>
</evidence>
<gene>
    <name evidence="1" type="ORF">RPERSI_LOCUS14180</name>
</gene>
<organism evidence="1 2">
    <name type="scientific">Racocetra persica</name>
    <dbReference type="NCBI Taxonomy" id="160502"/>
    <lineage>
        <taxon>Eukaryota</taxon>
        <taxon>Fungi</taxon>
        <taxon>Fungi incertae sedis</taxon>
        <taxon>Mucoromycota</taxon>
        <taxon>Glomeromycotina</taxon>
        <taxon>Glomeromycetes</taxon>
        <taxon>Diversisporales</taxon>
        <taxon>Gigasporaceae</taxon>
        <taxon>Racocetra</taxon>
    </lineage>
</organism>
<evidence type="ECO:0000313" key="2">
    <source>
        <dbReference type="Proteomes" id="UP000789920"/>
    </source>
</evidence>
<name>A0ACA9QJI9_9GLOM</name>
<dbReference type="Proteomes" id="UP000789920">
    <property type="component" value="Unassembled WGS sequence"/>
</dbReference>